<dbReference type="PROSITE" id="PS51257">
    <property type="entry name" value="PROKAR_LIPOPROTEIN"/>
    <property type="match status" value="1"/>
</dbReference>
<dbReference type="Proteomes" id="UP001478862">
    <property type="component" value="Unassembled WGS sequence"/>
</dbReference>
<accession>A0ABV1MKL5</accession>
<dbReference type="RefSeq" id="WP_349657843.1">
    <property type="nucleotide sequence ID" value="NZ_JBEGDG010000001.1"/>
</dbReference>
<reference evidence="1 2" key="1">
    <citation type="submission" date="2024-06" db="EMBL/GenBank/DDBJ databases">
        <title>Lysinibacillus zambalefons sp. nov., a Novel Firmicute Isolated from the Poon Bato Zambales Hyperalkaline Spring.</title>
        <authorList>
            <person name="Aja J.A."/>
            <person name="Lazaro J.E.H."/>
            <person name="Llorin L.D."/>
            <person name="Lim K.R."/>
            <person name="Teodosio J."/>
            <person name="Dalisay D.S."/>
        </authorList>
    </citation>
    <scope>NUCLEOTIDE SEQUENCE [LARGE SCALE GENOMIC DNA]</scope>
    <source>
        <strain evidence="1 2">M3</strain>
    </source>
</reference>
<proteinExistence type="predicted"/>
<keyword evidence="2" id="KW-1185">Reference proteome</keyword>
<evidence type="ECO:0000313" key="1">
    <source>
        <dbReference type="EMBL" id="MEQ6353045.1"/>
    </source>
</evidence>
<organism evidence="1 2">
    <name type="scientific">Lysinibacillus zambalensis</name>
    <dbReference type="NCBI Taxonomy" id="3160866"/>
    <lineage>
        <taxon>Bacteria</taxon>
        <taxon>Bacillati</taxon>
        <taxon>Bacillota</taxon>
        <taxon>Bacilli</taxon>
        <taxon>Bacillales</taxon>
        <taxon>Bacillaceae</taxon>
        <taxon>Lysinibacillus</taxon>
    </lineage>
</organism>
<dbReference type="EMBL" id="JBEGDG010000001">
    <property type="protein sequence ID" value="MEQ6353045.1"/>
    <property type="molecule type" value="Genomic_DNA"/>
</dbReference>
<gene>
    <name evidence="1" type="ORF">ABNX05_00255</name>
</gene>
<comment type="caution">
    <text evidence="1">The sequence shown here is derived from an EMBL/GenBank/DDBJ whole genome shotgun (WGS) entry which is preliminary data.</text>
</comment>
<sequence length="85" mass="9601">MKKLWILFTVTSVLLLGCSQEKSYNVWVDSSTQSQEMVDSSTQSQEMIDSAIERLTDAEVDFIIDENGSVLVNEKDMNKVLMCCT</sequence>
<evidence type="ECO:0000313" key="2">
    <source>
        <dbReference type="Proteomes" id="UP001478862"/>
    </source>
</evidence>
<name>A0ABV1MKL5_9BACI</name>
<protein>
    <submittedName>
        <fullName evidence="1">Uncharacterized protein</fullName>
    </submittedName>
</protein>